<evidence type="ECO:0000256" key="4">
    <source>
        <dbReference type="ARBA" id="ARBA00022840"/>
    </source>
</evidence>
<sequence>MTSSGPAVRVDGVVKRYGETLAVDGLSFEVERAQVLALLGPNGAGKTTTVEMCEGFGAPDTGSVRVLGLDPIADSDTLRPRIGVMLQGGGAYPGARAGEMLDLVAAYSADPLDPEWLLQTLGLQDNRRTPYRRLSGGQQQRLALACALVGRPEIVFLDEPTAGLDAQARLIVWELIDALRRDGVSVLLTTHMMDEAEQLADQLVIIDHGKIVASGTPAEVTAHGAAGQLRFTAPPKLDLELLESALPEGFAPRETNPGSYLIEGEIDPQVLATVTAWCARMNVLATDIRIDQRRLEDVFLELTGRDLRG</sequence>
<keyword evidence="2" id="KW-0813">Transport</keyword>
<keyword evidence="4 7" id="KW-0067">ATP-binding</keyword>
<name>A0ABS4QGI1_9NOCA</name>
<dbReference type="RefSeq" id="WP_209891398.1">
    <property type="nucleotide sequence ID" value="NZ_JAGGMR010000001.1"/>
</dbReference>
<dbReference type="SUPFAM" id="SSF52540">
    <property type="entry name" value="P-loop containing nucleoside triphosphate hydrolases"/>
    <property type="match status" value="1"/>
</dbReference>
<proteinExistence type="predicted"/>
<keyword evidence="8" id="KW-1185">Reference proteome</keyword>
<organism evidence="7 8">
    <name type="scientific">Nocardia goodfellowii</name>
    <dbReference type="NCBI Taxonomy" id="882446"/>
    <lineage>
        <taxon>Bacteria</taxon>
        <taxon>Bacillati</taxon>
        <taxon>Actinomycetota</taxon>
        <taxon>Actinomycetes</taxon>
        <taxon>Mycobacteriales</taxon>
        <taxon>Nocardiaceae</taxon>
        <taxon>Nocardia</taxon>
    </lineage>
</organism>
<dbReference type="InterPro" id="IPR027417">
    <property type="entry name" value="P-loop_NTPase"/>
</dbReference>
<evidence type="ECO:0000256" key="1">
    <source>
        <dbReference type="ARBA" id="ARBA00004202"/>
    </source>
</evidence>
<protein>
    <submittedName>
        <fullName evidence="7">ABC-2 type transport system ATP-binding protein</fullName>
    </submittedName>
</protein>
<feature type="domain" description="ABC transporter" evidence="6">
    <location>
        <begin position="8"/>
        <end position="233"/>
    </location>
</feature>
<evidence type="ECO:0000259" key="6">
    <source>
        <dbReference type="PROSITE" id="PS50893"/>
    </source>
</evidence>
<dbReference type="Proteomes" id="UP001519325">
    <property type="component" value="Unassembled WGS sequence"/>
</dbReference>
<dbReference type="CDD" id="cd03230">
    <property type="entry name" value="ABC_DR_subfamily_A"/>
    <property type="match status" value="1"/>
</dbReference>
<evidence type="ECO:0000256" key="5">
    <source>
        <dbReference type="ARBA" id="ARBA00023251"/>
    </source>
</evidence>
<accession>A0ABS4QGI1</accession>
<evidence type="ECO:0000256" key="3">
    <source>
        <dbReference type="ARBA" id="ARBA00022741"/>
    </source>
</evidence>
<keyword evidence="3" id="KW-0547">Nucleotide-binding</keyword>
<dbReference type="PANTHER" id="PTHR42711">
    <property type="entry name" value="ABC TRANSPORTER ATP-BINDING PROTEIN"/>
    <property type="match status" value="1"/>
</dbReference>
<dbReference type="PANTHER" id="PTHR42711:SF16">
    <property type="entry name" value="ABC TRANSPORTER ATP-BINDING PROTEIN"/>
    <property type="match status" value="1"/>
</dbReference>
<evidence type="ECO:0000313" key="8">
    <source>
        <dbReference type="Proteomes" id="UP001519325"/>
    </source>
</evidence>
<comment type="caution">
    <text evidence="7">The sequence shown here is derived from an EMBL/GenBank/DDBJ whole genome shotgun (WGS) entry which is preliminary data.</text>
</comment>
<evidence type="ECO:0000313" key="7">
    <source>
        <dbReference type="EMBL" id="MBP2190780.1"/>
    </source>
</evidence>
<dbReference type="GO" id="GO:0005524">
    <property type="term" value="F:ATP binding"/>
    <property type="evidence" value="ECO:0007669"/>
    <property type="project" value="UniProtKB-KW"/>
</dbReference>
<dbReference type="SMART" id="SM00382">
    <property type="entry name" value="AAA"/>
    <property type="match status" value="1"/>
</dbReference>
<comment type="subcellular location">
    <subcellularLocation>
        <location evidence="1">Cell membrane</location>
        <topology evidence="1">Peripheral membrane protein</topology>
    </subcellularLocation>
</comment>
<reference evidence="7 8" key="1">
    <citation type="submission" date="2021-03" db="EMBL/GenBank/DDBJ databases">
        <title>Sequencing the genomes of 1000 actinobacteria strains.</title>
        <authorList>
            <person name="Klenk H.-P."/>
        </authorList>
    </citation>
    <scope>NUCLEOTIDE SEQUENCE [LARGE SCALE GENOMIC DNA]</scope>
    <source>
        <strain evidence="7 8">DSM 45516</strain>
    </source>
</reference>
<dbReference type="Pfam" id="PF00005">
    <property type="entry name" value="ABC_tran"/>
    <property type="match status" value="1"/>
</dbReference>
<evidence type="ECO:0000256" key="2">
    <source>
        <dbReference type="ARBA" id="ARBA00022448"/>
    </source>
</evidence>
<dbReference type="InterPro" id="IPR017871">
    <property type="entry name" value="ABC_transporter-like_CS"/>
</dbReference>
<dbReference type="InterPro" id="IPR050763">
    <property type="entry name" value="ABC_transporter_ATP-binding"/>
</dbReference>
<keyword evidence="5" id="KW-0046">Antibiotic resistance</keyword>
<dbReference type="PROSITE" id="PS50893">
    <property type="entry name" value="ABC_TRANSPORTER_2"/>
    <property type="match status" value="1"/>
</dbReference>
<gene>
    <name evidence="7" type="ORF">BJ987_003681</name>
</gene>
<dbReference type="EMBL" id="JAGGMR010000001">
    <property type="protein sequence ID" value="MBP2190780.1"/>
    <property type="molecule type" value="Genomic_DNA"/>
</dbReference>
<dbReference type="Gene3D" id="3.40.50.300">
    <property type="entry name" value="P-loop containing nucleotide triphosphate hydrolases"/>
    <property type="match status" value="1"/>
</dbReference>
<dbReference type="InterPro" id="IPR003593">
    <property type="entry name" value="AAA+_ATPase"/>
</dbReference>
<dbReference type="PROSITE" id="PS00211">
    <property type="entry name" value="ABC_TRANSPORTER_1"/>
    <property type="match status" value="1"/>
</dbReference>
<dbReference type="InterPro" id="IPR003439">
    <property type="entry name" value="ABC_transporter-like_ATP-bd"/>
</dbReference>